<comment type="caution">
    <text evidence="1">The sequence shown here is derived from an EMBL/GenBank/DDBJ whole genome shotgun (WGS) entry which is preliminary data.</text>
</comment>
<evidence type="ECO:0000313" key="1">
    <source>
        <dbReference type="EMBL" id="KKN28360.1"/>
    </source>
</evidence>
<gene>
    <name evidence="1" type="ORF">LCGC14_0854860</name>
</gene>
<proteinExistence type="predicted"/>
<organism evidence="1">
    <name type="scientific">marine sediment metagenome</name>
    <dbReference type="NCBI Taxonomy" id="412755"/>
    <lineage>
        <taxon>unclassified sequences</taxon>
        <taxon>metagenomes</taxon>
        <taxon>ecological metagenomes</taxon>
    </lineage>
</organism>
<accession>A0A0F9P954</accession>
<name>A0A0F9P954_9ZZZZ</name>
<dbReference type="EMBL" id="LAZR01002570">
    <property type="protein sequence ID" value="KKN28360.1"/>
    <property type="molecule type" value="Genomic_DNA"/>
</dbReference>
<reference evidence="1" key="1">
    <citation type="journal article" date="2015" name="Nature">
        <title>Complex archaea that bridge the gap between prokaryotes and eukaryotes.</title>
        <authorList>
            <person name="Spang A."/>
            <person name="Saw J.H."/>
            <person name="Jorgensen S.L."/>
            <person name="Zaremba-Niedzwiedzka K."/>
            <person name="Martijn J."/>
            <person name="Lind A.E."/>
            <person name="van Eijk R."/>
            <person name="Schleper C."/>
            <person name="Guy L."/>
            <person name="Ettema T.J."/>
        </authorList>
    </citation>
    <scope>NUCLEOTIDE SEQUENCE</scope>
</reference>
<dbReference type="AlphaFoldDB" id="A0A0F9P954"/>
<protein>
    <submittedName>
        <fullName evidence="1">Uncharacterized protein</fullName>
    </submittedName>
</protein>
<sequence>MKSGRKTDPEVCTCQMVSNYEPKTGYASINLGETYIDPKCGLHNELLHNKEKE</sequence>